<accession>A0AAW8CU23</accession>
<name>A0AAW8CU23_9BURK</name>
<dbReference type="Proteomes" id="UP001242045">
    <property type="component" value="Unassembled WGS sequence"/>
</dbReference>
<gene>
    <name evidence="1" type="ORF">J2W31_000318</name>
</gene>
<dbReference type="RefSeq" id="WP_307683596.1">
    <property type="nucleotide sequence ID" value="NZ_JAUSRD010000001.1"/>
</dbReference>
<organism evidence="1 2">
    <name type="scientific">Variovorax boronicumulans</name>
    <dbReference type="NCBI Taxonomy" id="436515"/>
    <lineage>
        <taxon>Bacteria</taxon>
        <taxon>Pseudomonadati</taxon>
        <taxon>Pseudomonadota</taxon>
        <taxon>Betaproteobacteria</taxon>
        <taxon>Burkholderiales</taxon>
        <taxon>Comamonadaceae</taxon>
        <taxon>Variovorax</taxon>
    </lineage>
</organism>
<evidence type="ECO:0000313" key="2">
    <source>
        <dbReference type="Proteomes" id="UP001242045"/>
    </source>
</evidence>
<reference evidence="1" key="1">
    <citation type="submission" date="2023-07" db="EMBL/GenBank/DDBJ databases">
        <title>Sorghum-associated microbial communities from plants grown in Nebraska, USA.</title>
        <authorList>
            <person name="Schachtman D."/>
        </authorList>
    </citation>
    <scope>NUCLEOTIDE SEQUENCE</scope>
    <source>
        <strain evidence="1">DS3754</strain>
    </source>
</reference>
<proteinExistence type="predicted"/>
<evidence type="ECO:0000313" key="1">
    <source>
        <dbReference type="EMBL" id="MDP9891222.1"/>
    </source>
</evidence>
<sequence>MATIKIPDLNNAKLDVDLLAALATSEALTATDRLGNTKKTWAGIEQDLGAEYAQTITGANRIASEMAATVSGAGAAASLAANNSWTTTAQGLVATSNGQLFLLKTADPLVYDVYTNTAGVAVYGGKFAPASAVDANNTKYQFEFQPPVNMYDSSLAEDGFVYSFTAGTKQGFPNSIISGKVAVQEGQTYTWSMAGSERGFVPNLYAFSGVAGAGYVGMATVVSGAPVVPGMNPVYSNAGVDGGVRRVTFTVPVGSGITFVATLLIWNYLAHTTDDFNRIRSSVQLEVGAAPTTFRPYNTSIGALKESRLPAKSQQVNGVFTIEPQRNLYDKANALNGQVLNYNSGNPGGFPEGMTIGYTPVVEGKTYVAWMGDPLGFYSGHHFFCRNAAGAYLGVSPVVGANPTPSMPPSSVAWVGNNQVTFTIPVGSGIAFVGIRIADSVGHTVDDFNRVVGSVQVEENTRTAYQAYSPGGVPKISKDALPASELPPATSIGQLSVTKFGSNLYVRGTFDDTNDIVQLVSLASGNNGTVNVMGARKALKSVTSNSAAWGAGTVLGAQGDSSAPLNYNGTYIGANHGAFVVQEVTASGNDKTGVDVRSGWTDGAGRKWYLLKVVDATKLWLMSENLSAYPAWSFAPAITGTTLTHISDATHTSDITITATATTQLWPCLQGEAVSVLLDSKTPITADGTYYGTTVDIVDSYTIANPAAVLAYVRASAWGVSQPAFNHASIAADVRRTITYRYAENGSCTIIDGVQVLNPLTIGYFGATQLEALTFTGKQLWQYIPRVTPKVGAVKTWNFQAQEDISGSFEQLVMGSGNWSDANNPPDRMAQIVKTAGVAEHGVMVGLSPVRSVGVPALRKTLVNEACFISALRKQYPKAVNIGPLVAGSYYEMVAFRAYWSAAVNPAATACTWYRDGKSVIVVADFHQNVTLSPLKLPQQFVGLDVAVVDKSAAATVHGNGVVTAGGVLVSVTGGYGYVVLKLS</sequence>
<protein>
    <submittedName>
        <fullName evidence="1">Uncharacterized protein</fullName>
    </submittedName>
</protein>
<dbReference type="AlphaFoldDB" id="A0AAW8CU23"/>
<comment type="caution">
    <text evidence="1">The sequence shown here is derived from an EMBL/GenBank/DDBJ whole genome shotgun (WGS) entry which is preliminary data.</text>
</comment>
<dbReference type="EMBL" id="JAUSRD010000001">
    <property type="protein sequence ID" value="MDP9891222.1"/>
    <property type="molecule type" value="Genomic_DNA"/>
</dbReference>